<name>S7NQP2_MYOBR</name>
<dbReference type="InterPro" id="IPR024079">
    <property type="entry name" value="MetalloPept_cat_dom_sf"/>
</dbReference>
<dbReference type="FunFam" id="3.40.390.10:FF:000002">
    <property type="entry name" value="Disintegrin and metalloproteinase domain-containing protein 22"/>
    <property type="match status" value="1"/>
</dbReference>
<dbReference type="PROSITE" id="PS50215">
    <property type="entry name" value="ADAM_MEPRO"/>
    <property type="match status" value="2"/>
</dbReference>
<dbReference type="PROSITE" id="PS50214">
    <property type="entry name" value="DISINTEGRIN_2"/>
    <property type="match status" value="2"/>
</dbReference>
<dbReference type="AlphaFoldDB" id="S7NQP2"/>
<feature type="region of interest" description="Disordered" evidence="5">
    <location>
        <begin position="920"/>
        <end position="969"/>
    </location>
</feature>
<dbReference type="GO" id="GO:0016020">
    <property type="term" value="C:membrane"/>
    <property type="evidence" value="ECO:0007669"/>
    <property type="project" value="UniProtKB-SubCell"/>
</dbReference>
<dbReference type="GO" id="GO:0046872">
    <property type="term" value="F:metal ion binding"/>
    <property type="evidence" value="ECO:0007669"/>
    <property type="project" value="UniProtKB-KW"/>
</dbReference>
<keyword evidence="6" id="KW-1133">Transmembrane helix</keyword>
<dbReference type="InterPro" id="IPR002870">
    <property type="entry name" value="Peptidase_M12B_N"/>
</dbReference>
<feature type="disulfide bond" evidence="4">
    <location>
        <begin position="568"/>
        <end position="573"/>
    </location>
</feature>
<evidence type="ECO:0000256" key="4">
    <source>
        <dbReference type="PROSITE-ProRule" id="PRU00276"/>
    </source>
</evidence>
<feature type="domain" description="Peptidase M12B" evidence="8">
    <location>
        <begin position="534"/>
        <end position="610"/>
    </location>
</feature>
<evidence type="ECO:0000256" key="6">
    <source>
        <dbReference type="SAM" id="Phobius"/>
    </source>
</evidence>
<dbReference type="PRINTS" id="PR00289">
    <property type="entry name" value="DISINTEGRIN"/>
</dbReference>
<dbReference type="FunFam" id="4.10.70.10:FF:000001">
    <property type="entry name" value="Disintegrin and metalloproteinase domain-containing protein 22"/>
    <property type="match status" value="1"/>
</dbReference>
<comment type="subcellular location">
    <subcellularLocation>
        <location evidence="1">Membrane</location>
        <topology evidence="1">Single-pass membrane protein</topology>
    </subcellularLocation>
</comment>
<evidence type="ECO:0000259" key="8">
    <source>
        <dbReference type="PROSITE" id="PS50215"/>
    </source>
</evidence>
<dbReference type="InterPro" id="IPR001590">
    <property type="entry name" value="Peptidase_M12B"/>
</dbReference>
<reference evidence="9 10" key="1">
    <citation type="journal article" date="2013" name="Nat. Commun.">
        <title>Genome analysis reveals insights into physiology and longevity of the Brandt's bat Myotis brandtii.</title>
        <authorList>
            <person name="Seim I."/>
            <person name="Fang X."/>
            <person name="Xiong Z."/>
            <person name="Lobanov A.V."/>
            <person name="Huang Z."/>
            <person name="Ma S."/>
            <person name="Feng Y."/>
            <person name="Turanov A.A."/>
            <person name="Zhu Y."/>
            <person name="Lenz T.L."/>
            <person name="Gerashchenko M.V."/>
            <person name="Fan D."/>
            <person name="Hee Yim S."/>
            <person name="Yao X."/>
            <person name="Jordan D."/>
            <person name="Xiong Y."/>
            <person name="Ma Y."/>
            <person name="Lyapunov A.N."/>
            <person name="Chen G."/>
            <person name="Kulakova O.I."/>
            <person name="Sun Y."/>
            <person name="Lee S.G."/>
            <person name="Bronson R.T."/>
            <person name="Moskalev A.A."/>
            <person name="Sunyaev S.R."/>
            <person name="Zhang G."/>
            <person name="Krogh A."/>
            <person name="Wang J."/>
            <person name="Gladyshev V.N."/>
        </authorList>
    </citation>
    <scope>NUCLEOTIDE SEQUENCE [LARGE SCALE GENOMIC DNA]</scope>
</reference>
<dbReference type="GO" id="GO:0006508">
    <property type="term" value="P:proteolysis"/>
    <property type="evidence" value="ECO:0007669"/>
    <property type="project" value="InterPro"/>
</dbReference>
<feature type="disulfide bond" evidence="3">
    <location>
        <begin position="676"/>
        <end position="696"/>
    </location>
</feature>
<keyword evidence="6" id="KW-0472">Membrane</keyword>
<dbReference type="Proteomes" id="UP000052978">
    <property type="component" value="Unassembled WGS sequence"/>
</dbReference>
<proteinExistence type="predicted"/>
<evidence type="ECO:0000259" key="7">
    <source>
        <dbReference type="PROSITE" id="PS50214"/>
    </source>
</evidence>
<feature type="transmembrane region" description="Helical" evidence="6">
    <location>
        <begin position="858"/>
        <end position="879"/>
    </location>
</feature>
<feature type="compositionally biased region" description="Basic and acidic residues" evidence="5">
    <location>
        <begin position="922"/>
        <end position="932"/>
    </location>
</feature>
<feature type="disulfide bond" evidence="4">
    <location>
        <begin position="369"/>
        <end position="374"/>
    </location>
</feature>
<keyword evidence="4" id="KW-0479">Metal-binding</keyword>
<feature type="domain" description="Peptidase M12B" evidence="8">
    <location>
        <begin position="217"/>
        <end position="412"/>
    </location>
</feature>
<evidence type="ECO:0000313" key="9">
    <source>
        <dbReference type="EMBL" id="EPQ20044.1"/>
    </source>
</evidence>
<sequence>MLCGTSQLAAVANMSLVLLSVLWFIVQTEAIAIRQIPEFEGYEVVHPKKLHILHKREIQNNQTETHDKEEKYEPELQYQIILNGEVILYLQKTKHLLGPDYTETYYSPRGEEITTSPQNMEHCYYTGHILNDKNSVASISTCIGLRGFFTHRDQRYMIKPLKNTDQEEHVVLIYNQEEPDPDNHTCGVKNVGRKHGRIRTSRSLSSPEEEYFLRAEKYIDLFLVLDNAFYNMYNGNLTSIRNFVFDVMNLLNVIYNTIDIQVALVGMEIWSDGDKIKVEPNAGATLNNFLNWHRSNFGKMKTHDHAQLLSGIAFNNRRAGMAASNSLCSPTSVAVIEAKKKNNVALVGVMSHELGHALGMPDVPYNTKCPSGSCVMNEYLSSKFPKDFSTLSRSHFERYILSQKPKCLLQAPIPKNIVTKPVCGNKLLEVGEACDCGSPKECTNPSCEAMTCMLKAPADADDGEETLMEFLALNYSETYYSINGEEVTSHPQVKVTHIENYVELFVVADGNVYRRNNYPHNKLRNRIWGMVNFVNMDLLPDLNVIASRMAHQLGHNLGMQHDDYPCTCTLGTCVMDKGGSIPALKFSKCNRIQYEKFLKDYEPACMFNVPFIDNSNDSPSCGNKNLDEGEECDCGPAQECTNPCCDANKCLLKPGFTCAEGECCESCQMKKAGSLCRPAKDECDFPEACTGHSSACPQDQFQANGTPCKNAKGYCFLGRCPTRDDQCSELFDHEAKGSPDICYIMNKKGDKFGYCKSKKSKLIPCEDKDIKCGKIYCTGGQHSSFLGEEKIYHMKVPKKNVTTDCKTFYLYHNPRDVGLVAPGTKCGDGMVDGSELQCQCEEEEIIVEWEESLNVTNISILVVVLVLGIIGIGGIAFLIRYLNCIKLKQVQSPPQDRLGVENKGYFGDELQTRTEPILPDIHPLHAGRDTGSHHPGPHVRPQESPESQATGKEAPRDPGARRRGLQAKQ</sequence>
<organism evidence="9 10">
    <name type="scientific">Myotis brandtii</name>
    <name type="common">Brandt's bat</name>
    <dbReference type="NCBI Taxonomy" id="109478"/>
    <lineage>
        <taxon>Eukaryota</taxon>
        <taxon>Metazoa</taxon>
        <taxon>Chordata</taxon>
        <taxon>Craniata</taxon>
        <taxon>Vertebrata</taxon>
        <taxon>Euteleostomi</taxon>
        <taxon>Mammalia</taxon>
        <taxon>Eutheria</taxon>
        <taxon>Laurasiatheria</taxon>
        <taxon>Chiroptera</taxon>
        <taxon>Yangochiroptera</taxon>
        <taxon>Vespertilionidae</taxon>
        <taxon>Myotis</taxon>
    </lineage>
</organism>
<keyword evidence="6" id="KW-0812">Transmembrane</keyword>
<dbReference type="InterPro" id="IPR034027">
    <property type="entry name" value="Reprolysin_adamalysin"/>
</dbReference>
<dbReference type="SUPFAM" id="SSF55486">
    <property type="entry name" value="Metalloproteases ('zincins'), catalytic domain"/>
    <property type="match status" value="2"/>
</dbReference>
<feature type="binding site" evidence="4">
    <location>
        <position position="561"/>
    </location>
    <ligand>
        <name>Zn(2+)</name>
        <dbReference type="ChEBI" id="CHEBI:29105"/>
        <note>catalytic</note>
    </ligand>
</feature>
<gene>
    <name evidence="9" type="ORF">D623_10013540</name>
</gene>
<dbReference type="PANTHER" id="PTHR11905">
    <property type="entry name" value="ADAM A DISINTEGRIN AND METALLOPROTEASE DOMAIN"/>
    <property type="match status" value="1"/>
</dbReference>
<feature type="binding site" evidence="4">
    <location>
        <position position="555"/>
    </location>
    <ligand>
        <name>Zn(2+)</name>
        <dbReference type="ChEBI" id="CHEBI:29105"/>
        <note>catalytic</note>
    </ligand>
</feature>
<dbReference type="PROSITE" id="PS00427">
    <property type="entry name" value="DISINTEGRIN_1"/>
    <property type="match status" value="1"/>
</dbReference>
<dbReference type="SMART" id="SM00050">
    <property type="entry name" value="DISIN"/>
    <property type="match status" value="1"/>
</dbReference>
<dbReference type="SMART" id="SM00608">
    <property type="entry name" value="ACR"/>
    <property type="match status" value="1"/>
</dbReference>
<dbReference type="InterPro" id="IPR001762">
    <property type="entry name" value="Disintegrin_dom"/>
</dbReference>
<dbReference type="SUPFAM" id="SSF57552">
    <property type="entry name" value="Blood coagulation inhibitor (disintegrin)"/>
    <property type="match status" value="1"/>
</dbReference>
<protein>
    <submittedName>
        <fullName evidence="9">ADAM-like, decysin 1</fullName>
    </submittedName>
</protein>
<evidence type="ECO:0000313" key="10">
    <source>
        <dbReference type="Proteomes" id="UP000052978"/>
    </source>
</evidence>
<dbReference type="InterPro" id="IPR036436">
    <property type="entry name" value="Disintegrin_dom_sf"/>
</dbReference>
<evidence type="ECO:0000256" key="3">
    <source>
        <dbReference type="PROSITE-ProRule" id="PRU00068"/>
    </source>
</evidence>
<dbReference type="Pfam" id="PF08516">
    <property type="entry name" value="ADAM_CR"/>
    <property type="match status" value="1"/>
</dbReference>
<dbReference type="Gene3D" id="4.10.70.10">
    <property type="entry name" value="Disintegrin domain"/>
    <property type="match status" value="2"/>
</dbReference>
<dbReference type="InterPro" id="IPR018358">
    <property type="entry name" value="Disintegrin_CS"/>
</dbReference>
<dbReference type="GO" id="GO:0004222">
    <property type="term" value="F:metalloendopeptidase activity"/>
    <property type="evidence" value="ECO:0007669"/>
    <property type="project" value="InterPro"/>
</dbReference>
<evidence type="ECO:0000256" key="1">
    <source>
        <dbReference type="ARBA" id="ARBA00004167"/>
    </source>
</evidence>
<dbReference type="Gene3D" id="3.40.390.10">
    <property type="entry name" value="Collagenase (Catalytic Domain)"/>
    <property type="match status" value="2"/>
</dbReference>
<feature type="domain" description="Disintegrin" evidence="7">
    <location>
        <begin position="618"/>
        <end position="704"/>
    </location>
</feature>
<comment type="caution">
    <text evidence="4">Lacks conserved residue(s) required for the propagation of feature annotation.</text>
</comment>
<feature type="domain" description="Disintegrin" evidence="7">
    <location>
        <begin position="420"/>
        <end position="464"/>
    </location>
</feature>
<feature type="active site" evidence="4">
    <location>
        <position position="353"/>
    </location>
</feature>
<keyword evidence="4" id="KW-0862">Zinc</keyword>
<feature type="binding site" evidence="4">
    <location>
        <position position="551"/>
    </location>
    <ligand>
        <name>Zn(2+)</name>
        <dbReference type="ChEBI" id="CHEBI:29105"/>
        <note>catalytic</note>
    </ligand>
</feature>
<dbReference type="eggNOG" id="KOG3607">
    <property type="taxonomic scope" value="Eukaryota"/>
</dbReference>
<dbReference type="CDD" id="cd04269">
    <property type="entry name" value="ZnMc_adamalysin_II_like"/>
    <property type="match status" value="1"/>
</dbReference>
<dbReference type="MEROPS" id="M12.219"/>
<dbReference type="Pfam" id="PF00200">
    <property type="entry name" value="Disintegrin"/>
    <property type="match status" value="1"/>
</dbReference>
<dbReference type="PANTHER" id="PTHR11905:SF125">
    <property type="entry name" value="ADAM DEC1"/>
    <property type="match status" value="1"/>
</dbReference>
<dbReference type="Pfam" id="PF01421">
    <property type="entry name" value="Reprolysin"/>
    <property type="match status" value="2"/>
</dbReference>
<accession>S7NQP2</accession>
<keyword evidence="2 4" id="KW-1015">Disulfide bond</keyword>
<feature type="transmembrane region" description="Helical" evidence="6">
    <location>
        <begin position="7"/>
        <end position="26"/>
    </location>
</feature>
<evidence type="ECO:0000256" key="2">
    <source>
        <dbReference type="ARBA" id="ARBA00023157"/>
    </source>
</evidence>
<keyword evidence="10" id="KW-1185">Reference proteome</keyword>
<dbReference type="InterPro" id="IPR006586">
    <property type="entry name" value="ADAM_Cys-rich"/>
</dbReference>
<evidence type="ECO:0000256" key="5">
    <source>
        <dbReference type="SAM" id="MobiDB-lite"/>
    </source>
</evidence>
<dbReference type="EMBL" id="KE164774">
    <property type="protein sequence ID" value="EPQ20044.1"/>
    <property type="molecule type" value="Genomic_DNA"/>
</dbReference>
<dbReference type="Pfam" id="PF01562">
    <property type="entry name" value="Pep_M12B_propep"/>
    <property type="match status" value="1"/>
</dbReference>